<evidence type="ECO:0008006" key="3">
    <source>
        <dbReference type="Google" id="ProtNLM"/>
    </source>
</evidence>
<keyword evidence="2" id="KW-1185">Reference proteome</keyword>
<protein>
    <recommendedName>
        <fullName evidence="3">Lipoprotein</fullName>
    </recommendedName>
</protein>
<proteinExistence type="predicted"/>
<dbReference type="PROSITE" id="PS51257">
    <property type="entry name" value="PROKAR_LIPOPROTEIN"/>
    <property type="match status" value="1"/>
</dbReference>
<sequence length="99" mass="11092">MKKMMLLAAFSAAVLFTSCSKDKEEEVSCDVSMAKLEALAEEMIDSEDFGCDEITEMVSITKNLRSCPEFEAQLEAEGMDYDTYIATLEAMKTLMCLEF</sequence>
<dbReference type="EMBL" id="BQKE01000001">
    <property type="protein sequence ID" value="GJM60597.1"/>
    <property type="molecule type" value="Genomic_DNA"/>
</dbReference>
<evidence type="ECO:0000313" key="1">
    <source>
        <dbReference type="EMBL" id="GJM60597.1"/>
    </source>
</evidence>
<dbReference type="AlphaFoldDB" id="A0AAN5AJ73"/>
<accession>A0AAN5AJ73</accession>
<dbReference type="RefSeq" id="WP_338236310.1">
    <property type="nucleotide sequence ID" value="NZ_BQKE01000001.1"/>
</dbReference>
<organism evidence="1 2">
    <name type="scientific">Persicobacter diffluens</name>
    <dbReference type="NCBI Taxonomy" id="981"/>
    <lineage>
        <taxon>Bacteria</taxon>
        <taxon>Pseudomonadati</taxon>
        <taxon>Bacteroidota</taxon>
        <taxon>Cytophagia</taxon>
        <taxon>Cytophagales</taxon>
        <taxon>Persicobacteraceae</taxon>
        <taxon>Persicobacter</taxon>
    </lineage>
</organism>
<evidence type="ECO:0000313" key="2">
    <source>
        <dbReference type="Proteomes" id="UP001310022"/>
    </source>
</evidence>
<name>A0AAN5AJ73_9BACT</name>
<gene>
    <name evidence="1" type="ORF">PEDI_11490</name>
</gene>
<comment type="caution">
    <text evidence="1">The sequence shown here is derived from an EMBL/GenBank/DDBJ whole genome shotgun (WGS) entry which is preliminary data.</text>
</comment>
<reference evidence="1 2" key="1">
    <citation type="submission" date="2021-12" db="EMBL/GenBank/DDBJ databases">
        <title>Genome sequencing of bacteria with rrn-lacking chromosome and rrn-plasmid.</title>
        <authorList>
            <person name="Anda M."/>
            <person name="Iwasaki W."/>
        </authorList>
    </citation>
    <scope>NUCLEOTIDE SEQUENCE [LARGE SCALE GENOMIC DNA]</scope>
    <source>
        <strain evidence="1 2">NBRC 15940</strain>
    </source>
</reference>
<dbReference type="Proteomes" id="UP001310022">
    <property type="component" value="Unassembled WGS sequence"/>
</dbReference>